<proteinExistence type="inferred from homology"/>
<keyword evidence="1 4" id="KW-0285">Flavoprotein</keyword>
<comment type="caution">
    <text evidence="6">The sequence shown here is derived from an EMBL/GenBank/DDBJ whole genome shotgun (WGS) entry which is preliminary data.</text>
</comment>
<comment type="function">
    <text evidence="4">Irreversibly catalyzes the reduction of fumarate to succinate.</text>
</comment>
<dbReference type="GO" id="GO:0016156">
    <property type="term" value="F:fumarate reductase (NADH) activity"/>
    <property type="evidence" value="ECO:0007669"/>
    <property type="project" value="UniProtKB-EC"/>
</dbReference>
<dbReference type="STRING" id="329046.A0A1Y2CPV1"/>
<dbReference type="Pfam" id="PF00890">
    <property type="entry name" value="FAD_binding_2"/>
    <property type="match status" value="1"/>
</dbReference>
<dbReference type="NCBIfam" id="TIGR01813">
    <property type="entry name" value="flavo_cyto_c"/>
    <property type="match status" value="1"/>
</dbReference>
<accession>A0A1Y2CPV1</accession>
<dbReference type="EC" id="1.3.1.6" evidence="4"/>
<organism evidence="6 7">
    <name type="scientific">Rhizoclosmatium globosum</name>
    <dbReference type="NCBI Taxonomy" id="329046"/>
    <lineage>
        <taxon>Eukaryota</taxon>
        <taxon>Fungi</taxon>
        <taxon>Fungi incertae sedis</taxon>
        <taxon>Chytridiomycota</taxon>
        <taxon>Chytridiomycota incertae sedis</taxon>
        <taxon>Chytridiomycetes</taxon>
        <taxon>Chytridiales</taxon>
        <taxon>Chytriomycetaceae</taxon>
        <taxon>Rhizoclosmatium</taxon>
    </lineage>
</organism>
<dbReference type="InterPro" id="IPR003953">
    <property type="entry name" value="FAD-dep_OxRdtase_2_FAD-bd"/>
</dbReference>
<dbReference type="PANTHER" id="PTHR43400:SF7">
    <property type="entry name" value="FAD-DEPENDENT OXIDOREDUCTASE 2 FAD BINDING DOMAIN-CONTAINING PROTEIN"/>
    <property type="match status" value="1"/>
</dbReference>
<gene>
    <name evidence="6" type="ORF">BCR33DRAFT_714133</name>
</gene>
<reference evidence="6 7" key="1">
    <citation type="submission" date="2016-07" db="EMBL/GenBank/DDBJ databases">
        <title>Pervasive Adenine N6-methylation of Active Genes in Fungi.</title>
        <authorList>
            <consortium name="DOE Joint Genome Institute"/>
            <person name="Mondo S.J."/>
            <person name="Dannebaum R.O."/>
            <person name="Kuo R.C."/>
            <person name="Labutti K."/>
            <person name="Haridas S."/>
            <person name="Kuo A."/>
            <person name="Salamov A."/>
            <person name="Ahrendt S.R."/>
            <person name="Lipzen A."/>
            <person name="Sullivan W."/>
            <person name="Andreopoulos W.B."/>
            <person name="Clum A."/>
            <person name="Lindquist E."/>
            <person name="Daum C."/>
            <person name="Ramamoorthy G.K."/>
            <person name="Gryganskyi A."/>
            <person name="Culley D."/>
            <person name="Magnuson J.K."/>
            <person name="James T.Y."/>
            <person name="O'Malley M.A."/>
            <person name="Stajich J.E."/>
            <person name="Spatafora J.W."/>
            <person name="Visel A."/>
            <person name="Grigoriev I.V."/>
        </authorList>
    </citation>
    <scope>NUCLEOTIDE SEQUENCE [LARGE SCALE GENOMIC DNA]</scope>
    <source>
        <strain evidence="6 7">JEL800</strain>
    </source>
</reference>
<evidence type="ECO:0000259" key="5">
    <source>
        <dbReference type="Pfam" id="PF00890"/>
    </source>
</evidence>
<evidence type="ECO:0000256" key="2">
    <source>
        <dbReference type="ARBA" id="ARBA00022827"/>
    </source>
</evidence>
<dbReference type="Proteomes" id="UP000193642">
    <property type="component" value="Unassembled WGS sequence"/>
</dbReference>
<name>A0A1Y2CPV1_9FUNG</name>
<keyword evidence="2 4" id="KW-0274">FAD</keyword>
<comment type="catalytic activity">
    <reaction evidence="4">
        <text>succinate + NAD(+) = fumarate + NADH + H(+)</text>
        <dbReference type="Rhea" id="RHEA:18281"/>
        <dbReference type="ChEBI" id="CHEBI:15378"/>
        <dbReference type="ChEBI" id="CHEBI:29806"/>
        <dbReference type="ChEBI" id="CHEBI:30031"/>
        <dbReference type="ChEBI" id="CHEBI:57540"/>
        <dbReference type="ChEBI" id="CHEBI:57945"/>
        <dbReference type="EC" id="1.3.1.6"/>
    </reaction>
</comment>
<comment type="cofactor">
    <cofactor evidence="4">
        <name>FAD</name>
        <dbReference type="ChEBI" id="CHEBI:57692"/>
    </cofactor>
    <text evidence="4">Binds 1 FAD per monomer.</text>
</comment>
<dbReference type="Gene3D" id="3.50.50.60">
    <property type="entry name" value="FAD/NAD(P)-binding domain"/>
    <property type="match status" value="1"/>
</dbReference>
<dbReference type="InterPro" id="IPR050315">
    <property type="entry name" value="FAD-oxidoreductase_2"/>
</dbReference>
<keyword evidence="7" id="KW-1185">Reference proteome</keyword>
<dbReference type="AlphaFoldDB" id="A0A1Y2CPV1"/>
<dbReference type="SUPFAM" id="SSF56425">
    <property type="entry name" value="Succinate dehydrogenase/fumarate reductase flavoprotein, catalytic domain"/>
    <property type="match status" value="1"/>
</dbReference>
<dbReference type="EMBL" id="MCGO01000010">
    <property type="protein sequence ID" value="ORY49070.1"/>
    <property type="molecule type" value="Genomic_DNA"/>
</dbReference>
<evidence type="ECO:0000313" key="6">
    <source>
        <dbReference type="EMBL" id="ORY49070.1"/>
    </source>
</evidence>
<comment type="similarity">
    <text evidence="4">Belongs to the FAD-dependent oxidoreductase 2 family. FRD/SDH subfamily.</text>
</comment>
<dbReference type="PANTHER" id="PTHR43400">
    <property type="entry name" value="FUMARATE REDUCTASE"/>
    <property type="match status" value="1"/>
</dbReference>
<dbReference type="Gene3D" id="3.90.700.10">
    <property type="entry name" value="Succinate dehydrogenase/fumarate reductase flavoprotein, catalytic domain"/>
    <property type="match status" value="1"/>
</dbReference>
<dbReference type="InterPro" id="IPR010960">
    <property type="entry name" value="Flavocytochrome_c"/>
</dbReference>
<evidence type="ECO:0000256" key="3">
    <source>
        <dbReference type="ARBA" id="ARBA00023002"/>
    </source>
</evidence>
<dbReference type="PRINTS" id="PR00469">
    <property type="entry name" value="PNDRDTASEII"/>
</dbReference>
<feature type="domain" description="FAD-dependent oxidoreductase 2 FAD-binding" evidence="5">
    <location>
        <begin position="13"/>
        <end position="474"/>
    </location>
</feature>
<dbReference type="InterPro" id="IPR036188">
    <property type="entry name" value="FAD/NAD-bd_sf"/>
</dbReference>
<dbReference type="InterPro" id="IPR027477">
    <property type="entry name" value="Succ_DH/fumarate_Rdtase_cat_sf"/>
</dbReference>
<sequence>MISSASLSSRSTVIVGGGLAGLSAAIEAARCGAAVTVLDKEVRLGGNSAKASSGMNAAPTQAQRNLSIADSLELFQQDTLAAGKHKNDPKLVQILATQAADALAFIESFGVTLDQVSQCGGHSAPRTHRETEVDGKPKAVGWDIMKALQTYIATLAPSTSTSDSSYATANQVPNTIKVITDARVTELLGDRGIRVTGLQFDHASKCHLMHADSVILATGGYAADTNALIQQYAPRYAKLATTNGPWATGDGVKLGMEFGAKAQDLGQVQIHPTGFVDPKDVGAAVKILAPESLRAYGALLIDTQTSSRFVNELSTRDAVSTAMLNLSSSNKKSDSGTLETPPPILMLMNRFVVESYGEAAIGFYVKRGLVQKFESLKKVAEAYLLDALKLEREVVSVEVPDRFGKSHIPVHFTGDEVIYVALVTPVRHYTMGGLRISAEAQAMTEAHEPIANLFVCGEAASGLDGWNRLAGNSLLGSVVFGRIAGRSSCH</sequence>
<dbReference type="SUPFAM" id="SSF51905">
    <property type="entry name" value="FAD/NAD(P)-binding domain"/>
    <property type="match status" value="1"/>
</dbReference>
<dbReference type="GO" id="GO:0010181">
    <property type="term" value="F:FMN binding"/>
    <property type="evidence" value="ECO:0007669"/>
    <property type="project" value="InterPro"/>
</dbReference>
<keyword evidence="3 4" id="KW-0560">Oxidoreductase</keyword>
<dbReference type="OrthoDB" id="10252157at2759"/>
<evidence type="ECO:0000256" key="1">
    <source>
        <dbReference type="ARBA" id="ARBA00022630"/>
    </source>
</evidence>
<protein>
    <recommendedName>
        <fullName evidence="4">Fumarate reductase</fullName>
        <ecNumber evidence="4">1.3.1.6</ecNumber>
    </recommendedName>
</protein>
<evidence type="ECO:0000313" key="7">
    <source>
        <dbReference type="Proteomes" id="UP000193642"/>
    </source>
</evidence>
<evidence type="ECO:0000256" key="4">
    <source>
        <dbReference type="RuleBase" id="RU366062"/>
    </source>
</evidence>